<evidence type="ECO:0000256" key="2">
    <source>
        <dbReference type="ARBA" id="ARBA00023136"/>
    </source>
</evidence>
<dbReference type="InterPro" id="IPR006201">
    <property type="entry name" value="Neur_channel"/>
</dbReference>
<dbReference type="PROSITE" id="PS00236">
    <property type="entry name" value="NEUROTR_ION_CHANNEL"/>
    <property type="match status" value="1"/>
</dbReference>
<dbReference type="EMBL" id="CANHGI010000006">
    <property type="protein sequence ID" value="CAI5455307.1"/>
    <property type="molecule type" value="Genomic_DNA"/>
</dbReference>
<keyword evidence="3" id="KW-0732">Signal</keyword>
<organism evidence="5 6">
    <name type="scientific">Caenorhabditis angaria</name>
    <dbReference type="NCBI Taxonomy" id="860376"/>
    <lineage>
        <taxon>Eukaryota</taxon>
        <taxon>Metazoa</taxon>
        <taxon>Ecdysozoa</taxon>
        <taxon>Nematoda</taxon>
        <taxon>Chromadorea</taxon>
        <taxon>Rhabditida</taxon>
        <taxon>Rhabditina</taxon>
        <taxon>Rhabditomorpha</taxon>
        <taxon>Rhabditoidea</taxon>
        <taxon>Rhabditidae</taxon>
        <taxon>Peloderinae</taxon>
        <taxon>Caenorhabditis</taxon>
    </lineage>
</organism>
<accession>A0A9P1NBF7</accession>
<evidence type="ECO:0000256" key="3">
    <source>
        <dbReference type="SAM" id="SignalP"/>
    </source>
</evidence>
<feature type="chain" id="PRO_5040273384" description="Neurotransmitter-gated ion-channel ligand-binding domain-containing protein" evidence="3">
    <location>
        <begin position="18"/>
        <end position="276"/>
    </location>
</feature>
<evidence type="ECO:0000313" key="5">
    <source>
        <dbReference type="EMBL" id="CAI5455307.1"/>
    </source>
</evidence>
<dbReference type="InterPro" id="IPR036734">
    <property type="entry name" value="Neur_chan_lig-bd_sf"/>
</dbReference>
<dbReference type="GO" id="GO:0016020">
    <property type="term" value="C:membrane"/>
    <property type="evidence" value="ECO:0007669"/>
    <property type="project" value="UniProtKB-SubCell"/>
</dbReference>
<keyword evidence="2" id="KW-0472">Membrane</keyword>
<comment type="subcellular location">
    <subcellularLocation>
        <location evidence="1">Membrane</location>
        <topology evidence="1">Multi-pass membrane protein</topology>
    </subcellularLocation>
</comment>
<evidence type="ECO:0000259" key="4">
    <source>
        <dbReference type="Pfam" id="PF02931"/>
    </source>
</evidence>
<dbReference type="GO" id="GO:0005230">
    <property type="term" value="F:extracellular ligand-gated monoatomic ion channel activity"/>
    <property type="evidence" value="ECO:0007669"/>
    <property type="project" value="InterPro"/>
</dbReference>
<sequence length="276" mass="32214">MYLCIALILVSLSTIFCNQTRNDLESYIYKNYDVKKISARSINIFCAVDRIIIHEQSESMKIQVFYLMSWKDELISWKKEDFSNISKLFIDFTKIWSPKFQHYNNGNRVNANPGKYLVRTIVQLNDDGNSSTITQQTGFDIEAQCIFNFDNFPNDVNNCTFGLNLLDYSDGLVFKSFADVEMVKSVWAKYRKKMRINNFKLIDIKEWFPSVENDNPKYLVTFTFKRYAPFVFATFTMPTINYAPEGSKCLWNTVKTLWLCRLSNTLAKNQLGCLQG</sequence>
<dbReference type="AlphaFoldDB" id="A0A9P1NBF7"/>
<dbReference type="PANTHER" id="PTHR18945">
    <property type="entry name" value="NEUROTRANSMITTER GATED ION CHANNEL"/>
    <property type="match status" value="1"/>
</dbReference>
<feature type="signal peptide" evidence="3">
    <location>
        <begin position="1"/>
        <end position="17"/>
    </location>
</feature>
<dbReference type="GO" id="GO:0004888">
    <property type="term" value="F:transmembrane signaling receptor activity"/>
    <property type="evidence" value="ECO:0007669"/>
    <property type="project" value="InterPro"/>
</dbReference>
<gene>
    <name evidence="5" type="ORF">CAMP_LOCUS17944</name>
</gene>
<evidence type="ECO:0000256" key="1">
    <source>
        <dbReference type="ARBA" id="ARBA00004141"/>
    </source>
</evidence>
<keyword evidence="6" id="KW-1185">Reference proteome</keyword>
<evidence type="ECO:0000313" key="6">
    <source>
        <dbReference type="Proteomes" id="UP001152747"/>
    </source>
</evidence>
<dbReference type="SUPFAM" id="SSF63712">
    <property type="entry name" value="Nicotinic receptor ligand binding domain-like"/>
    <property type="match status" value="1"/>
</dbReference>
<dbReference type="OrthoDB" id="410315at2759"/>
<dbReference type="InterPro" id="IPR006202">
    <property type="entry name" value="Neur_chan_lig-bd"/>
</dbReference>
<dbReference type="InterPro" id="IPR018000">
    <property type="entry name" value="Neurotransmitter_ion_chnl_CS"/>
</dbReference>
<dbReference type="Pfam" id="PF02931">
    <property type="entry name" value="Neur_chan_LBD"/>
    <property type="match status" value="1"/>
</dbReference>
<dbReference type="Gene3D" id="2.70.170.10">
    <property type="entry name" value="Neurotransmitter-gated ion-channel ligand-binding domain"/>
    <property type="match status" value="1"/>
</dbReference>
<dbReference type="Proteomes" id="UP001152747">
    <property type="component" value="Unassembled WGS sequence"/>
</dbReference>
<comment type="caution">
    <text evidence="5">The sequence shown here is derived from an EMBL/GenBank/DDBJ whole genome shotgun (WGS) entry which is preliminary data.</text>
</comment>
<name>A0A9P1NBF7_9PELO</name>
<protein>
    <recommendedName>
        <fullName evidence="4">Neurotransmitter-gated ion-channel ligand-binding domain-containing protein</fullName>
    </recommendedName>
</protein>
<proteinExistence type="predicted"/>
<feature type="domain" description="Neurotransmitter-gated ion-channel ligand-binding" evidence="4">
    <location>
        <begin position="51"/>
        <end position="199"/>
    </location>
</feature>
<reference evidence="5" key="1">
    <citation type="submission" date="2022-11" db="EMBL/GenBank/DDBJ databases">
        <authorList>
            <person name="Kikuchi T."/>
        </authorList>
    </citation>
    <scope>NUCLEOTIDE SEQUENCE</scope>
    <source>
        <strain evidence="5">PS1010</strain>
    </source>
</reference>